<name>A0A8J1Y4Q6_OWEFU</name>
<reference evidence="1" key="1">
    <citation type="submission" date="2022-03" db="EMBL/GenBank/DDBJ databases">
        <authorList>
            <person name="Martin C."/>
        </authorList>
    </citation>
    <scope>NUCLEOTIDE SEQUENCE</scope>
</reference>
<accession>A0A8J1Y4Q6</accession>
<organism evidence="1 2">
    <name type="scientific">Owenia fusiformis</name>
    <name type="common">Polychaete worm</name>
    <dbReference type="NCBI Taxonomy" id="6347"/>
    <lineage>
        <taxon>Eukaryota</taxon>
        <taxon>Metazoa</taxon>
        <taxon>Spiralia</taxon>
        <taxon>Lophotrochozoa</taxon>
        <taxon>Annelida</taxon>
        <taxon>Polychaeta</taxon>
        <taxon>Sedentaria</taxon>
        <taxon>Canalipalpata</taxon>
        <taxon>Sabellida</taxon>
        <taxon>Oweniida</taxon>
        <taxon>Oweniidae</taxon>
        <taxon>Owenia</taxon>
    </lineage>
</organism>
<dbReference type="EMBL" id="CAIIXF020000008">
    <property type="protein sequence ID" value="CAH1792754.1"/>
    <property type="molecule type" value="Genomic_DNA"/>
</dbReference>
<keyword evidence="2" id="KW-1185">Reference proteome</keyword>
<proteinExistence type="predicted"/>
<dbReference type="OrthoDB" id="6328115at2759"/>
<protein>
    <submittedName>
        <fullName evidence="1">Uncharacterized protein</fullName>
    </submittedName>
</protein>
<dbReference type="AlphaFoldDB" id="A0A8J1Y4Q6"/>
<sequence length="476" mass="54134">RIMRLLILNVLILIEICKSQETGGNSIECKCESSDECSITEGPGYGCQSDDEVQCDCSTCTCSRGSEEYLYQSSIEENLPFTDTEIADLKAVIGDKKDAILDEIVPDILTLLQSFGEFMNIIYEWVMGLPGTCTDINDIYINVQELINGTKAMLKRLEDFRNSKTNWEEVHLQKLNDKLHELRKMEFQLDLVQRKIEAEMEKFECVTDGDCPSNADLPERIHCKSDCMCHECRNNTDCKHPKPKCNENSDDIMVCGDPHIKQTIRGTDRRFCYDIYGAPDSTYLYLHDDDFDVRSTLISVVANDGELAKYVGSIRITKGRVVIRIDPYYVRVDDNGKVTRQQWKYGELKFDNGHEMVVFDSDTTLKVVLGDGKFIDVWRHDNFMSFDITELSGLSNSATGIMGSIGVNAVFKPNDGDNETGTLDWQGSSIPLIKAKYCWKIEQKFEDQFTKLLDTFKVDKSVNDAFHAVADEQHRS</sequence>
<dbReference type="Proteomes" id="UP000749559">
    <property type="component" value="Unassembled WGS sequence"/>
</dbReference>
<feature type="non-terminal residue" evidence="1">
    <location>
        <position position="1"/>
    </location>
</feature>
<evidence type="ECO:0000313" key="1">
    <source>
        <dbReference type="EMBL" id="CAH1792754.1"/>
    </source>
</evidence>
<comment type="caution">
    <text evidence="1">The sequence shown here is derived from an EMBL/GenBank/DDBJ whole genome shotgun (WGS) entry which is preliminary data.</text>
</comment>
<evidence type="ECO:0000313" key="2">
    <source>
        <dbReference type="Proteomes" id="UP000749559"/>
    </source>
</evidence>
<gene>
    <name evidence="1" type="ORF">OFUS_LOCUS17688</name>
</gene>